<dbReference type="KEGG" id="nfl:COO91_02724"/>
<name>A0A2K8SMY5_9NOSO</name>
<dbReference type="Proteomes" id="UP000232003">
    <property type="component" value="Chromosome"/>
</dbReference>
<gene>
    <name evidence="1" type="ORF">COO91_02724</name>
</gene>
<keyword evidence="2" id="KW-1185">Reference proteome</keyword>
<proteinExistence type="predicted"/>
<dbReference type="AlphaFoldDB" id="A0A2K8SMY5"/>
<reference evidence="1 2" key="1">
    <citation type="submission" date="2017-11" db="EMBL/GenBank/DDBJ databases">
        <title>Complete genome of a free-living desiccation-tolerant cyanobacterium and its photosynthetic adaptation to extreme terrestrial habitat.</title>
        <authorList>
            <person name="Shang J."/>
        </authorList>
    </citation>
    <scope>NUCLEOTIDE SEQUENCE [LARGE SCALE GENOMIC DNA]</scope>
    <source>
        <strain evidence="1 2">CCNUN1</strain>
    </source>
</reference>
<dbReference type="EMBL" id="CP024785">
    <property type="protein sequence ID" value="AUB36799.1"/>
    <property type="molecule type" value="Genomic_DNA"/>
</dbReference>
<sequence length="44" mass="4964">MGLGSKQTASKALAVQFFEQCKSHLESKLISPHNRQLPRRAKKI</sequence>
<protein>
    <submittedName>
        <fullName evidence="1">Uncharacterized protein</fullName>
    </submittedName>
</protein>
<evidence type="ECO:0000313" key="1">
    <source>
        <dbReference type="EMBL" id="AUB36799.1"/>
    </source>
</evidence>
<organism evidence="1 2">
    <name type="scientific">Nostoc flagelliforme CCNUN1</name>
    <dbReference type="NCBI Taxonomy" id="2038116"/>
    <lineage>
        <taxon>Bacteria</taxon>
        <taxon>Bacillati</taxon>
        <taxon>Cyanobacteriota</taxon>
        <taxon>Cyanophyceae</taxon>
        <taxon>Nostocales</taxon>
        <taxon>Nostocaceae</taxon>
        <taxon>Nostoc</taxon>
    </lineage>
</organism>
<accession>A0A2K8SMY5</accession>
<evidence type="ECO:0000313" key="2">
    <source>
        <dbReference type="Proteomes" id="UP000232003"/>
    </source>
</evidence>